<proteinExistence type="predicted"/>
<dbReference type="PANTHER" id="PTHR34371:SF2">
    <property type="entry name" value="DUF688 FAMILY PROTEIN"/>
    <property type="match status" value="1"/>
</dbReference>
<dbReference type="EMBL" id="JAFEMO010000001">
    <property type="protein sequence ID" value="KAH7578064.1"/>
    <property type="molecule type" value="Genomic_DNA"/>
</dbReference>
<dbReference type="Pfam" id="PF05097">
    <property type="entry name" value="DUF688"/>
    <property type="match status" value="1"/>
</dbReference>
<feature type="compositionally biased region" description="Low complexity" evidence="1">
    <location>
        <begin position="193"/>
        <end position="204"/>
    </location>
</feature>
<reference evidence="2 3" key="1">
    <citation type="submission" date="2021-02" db="EMBL/GenBank/DDBJ databases">
        <title>Plant Genome Project.</title>
        <authorList>
            <person name="Zhang R.-G."/>
        </authorList>
    </citation>
    <scope>NUCLEOTIDE SEQUENCE [LARGE SCALE GENOMIC DNA]</scope>
    <source>
        <tissue evidence="2">Leaves</tissue>
    </source>
</reference>
<organism evidence="2 3">
    <name type="scientific">Xanthoceras sorbifolium</name>
    <dbReference type="NCBI Taxonomy" id="99658"/>
    <lineage>
        <taxon>Eukaryota</taxon>
        <taxon>Viridiplantae</taxon>
        <taxon>Streptophyta</taxon>
        <taxon>Embryophyta</taxon>
        <taxon>Tracheophyta</taxon>
        <taxon>Spermatophyta</taxon>
        <taxon>Magnoliopsida</taxon>
        <taxon>eudicotyledons</taxon>
        <taxon>Gunneridae</taxon>
        <taxon>Pentapetalae</taxon>
        <taxon>rosids</taxon>
        <taxon>malvids</taxon>
        <taxon>Sapindales</taxon>
        <taxon>Sapindaceae</taxon>
        <taxon>Xanthoceroideae</taxon>
        <taxon>Xanthoceras</taxon>
    </lineage>
</organism>
<feature type="compositionally biased region" description="Basic and acidic residues" evidence="1">
    <location>
        <begin position="180"/>
        <end position="191"/>
    </location>
</feature>
<gene>
    <name evidence="2" type="ORF">JRO89_XS01G0336400</name>
</gene>
<evidence type="ECO:0000313" key="2">
    <source>
        <dbReference type="EMBL" id="KAH7578064.1"/>
    </source>
</evidence>
<comment type="caution">
    <text evidence="2">The sequence shown here is derived from an EMBL/GenBank/DDBJ whole genome shotgun (WGS) entry which is preliminary data.</text>
</comment>
<sequence length="254" mass="27880">MGSETDIEQSSTLTLPLFSITTMESPERPGMLTSPLHTSASVPFRWEEEPGKPKPCTALTTYSNPNNGFAHKCLELPPRLLLMDHANSSKLSSSPTTVLEGPYVGRPRFQGSSFRMSSECYGSFRRSLSPERDHDPLGAFVLKRGHKERGGFGSWSWRRGVLKGNKREVGGGSYVFPSSVDRDSDCSRESDESSSSTSTSTSDKITTIKRAGSFPTLSVPVVKSHFWATIYGGLKQVVPWKIKKAKKDGLLSVD</sequence>
<name>A0ABQ8IP24_9ROSI</name>
<dbReference type="PANTHER" id="PTHR34371">
    <property type="entry name" value="OS01G0551000 PROTEIN"/>
    <property type="match status" value="1"/>
</dbReference>
<evidence type="ECO:0000313" key="3">
    <source>
        <dbReference type="Proteomes" id="UP000827721"/>
    </source>
</evidence>
<evidence type="ECO:0000256" key="1">
    <source>
        <dbReference type="SAM" id="MobiDB-lite"/>
    </source>
</evidence>
<feature type="region of interest" description="Disordered" evidence="1">
    <location>
        <begin position="173"/>
        <end position="204"/>
    </location>
</feature>
<accession>A0ABQ8IP24</accession>
<dbReference type="Proteomes" id="UP000827721">
    <property type="component" value="Unassembled WGS sequence"/>
</dbReference>
<dbReference type="InterPro" id="IPR007789">
    <property type="entry name" value="DUF688"/>
</dbReference>
<keyword evidence="3" id="KW-1185">Reference proteome</keyword>
<protein>
    <submittedName>
        <fullName evidence="2">Uncharacterized protein</fullName>
    </submittedName>
</protein>